<dbReference type="SMART" id="SM00317">
    <property type="entry name" value="SET"/>
    <property type="match status" value="1"/>
</dbReference>
<dbReference type="InterPro" id="IPR046341">
    <property type="entry name" value="SET_dom_sf"/>
</dbReference>
<dbReference type="Gene3D" id="2.170.270.10">
    <property type="entry name" value="SET domain"/>
    <property type="match status" value="1"/>
</dbReference>
<name>A0ABT0PGS5_9GAMM</name>
<dbReference type="PROSITE" id="PS50280">
    <property type="entry name" value="SET"/>
    <property type="match status" value="1"/>
</dbReference>
<dbReference type="Pfam" id="PF00856">
    <property type="entry name" value="SET"/>
    <property type="match status" value="1"/>
</dbReference>
<keyword evidence="1" id="KW-0175">Coiled coil</keyword>
<protein>
    <submittedName>
        <fullName evidence="3">SET domain-containing protein-lysine N-methyltransferase</fullName>
    </submittedName>
</protein>
<dbReference type="RefSeq" id="WP_249699756.1">
    <property type="nucleotide sequence ID" value="NZ_JAMFLX010000014.1"/>
</dbReference>
<feature type="coiled-coil region" evidence="1">
    <location>
        <begin position="19"/>
        <end position="46"/>
    </location>
</feature>
<keyword evidence="4" id="KW-1185">Reference proteome</keyword>
<dbReference type="EMBL" id="JAMFLX010000014">
    <property type="protein sequence ID" value="MCL6270520.1"/>
    <property type="molecule type" value="Genomic_DNA"/>
</dbReference>
<sequence>MNSTDLTQATEDSMTTEKIISLQSEIAELKARLANYEFHLESGESQLDEAGTGLFTKNFIPAGRVVGEYTGRKSYRLLVPATGRYVMWQEDEQGQPHFLNQDTYILWLVDEEEDDQPWQGDYPELETGIDGAHCTSVMRYANSNDDPNLEMFVTENLHVVAVSLREIEPGEELFWDYHPGRDKDFSVVPDHIETDLERFVTVNEEGWVRLTQEALVIRQQRGGKRNRRKKKKN</sequence>
<dbReference type="SUPFAM" id="SSF82199">
    <property type="entry name" value="SET domain"/>
    <property type="match status" value="1"/>
</dbReference>
<proteinExistence type="predicted"/>
<evidence type="ECO:0000259" key="2">
    <source>
        <dbReference type="PROSITE" id="PS50280"/>
    </source>
</evidence>
<feature type="domain" description="SET" evidence="2">
    <location>
        <begin position="38"/>
        <end position="178"/>
    </location>
</feature>
<comment type="caution">
    <text evidence="3">The sequence shown here is derived from an EMBL/GenBank/DDBJ whole genome shotgun (WGS) entry which is preliminary data.</text>
</comment>
<evidence type="ECO:0000313" key="3">
    <source>
        <dbReference type="EMBL" id="MCL6270520.1"/>
    </source>
</evidence>
<dbReference type="InterPro" id="IPR001214">
    <property type="entry name" value="SET_dom"/>
</dbReference>
<gene>
    <name evidence="3" type="ORF">M3P05_11360</name>
</gene>
<reference evidence="3 4" key="1">
    <citation type="submission" date="2022-05" db="EMBL/GenBank/DDBJ databases">
        <authorList>
            <person name="Park J.-S."/>
        </authorList>
    </citation>
    <scope>NUCLEOTIDE SEQUENCE [LARGE SCALE GENOMIC DNA]</scope>
    <source>
        <strain evidence="3 4">2012CJ34-2</strain>
    </source>
</reference>
<evidence type="ECO:0000256" key="1">
    <source>
        <dbReference type="SAM" id="Coils"/>
    </source>
</evidence>
<dbReference type="Proteomes" id="UP001203338">
    <property type="component" value="Unassembled WGS sequence"/>
</dbReference>
<organism evidence="3 4">
    <name type="scientific">Parendozoicomonas callyspongiae</name>
    <dbReference type="NCBI Taxonomy" id="2942213"/>
    <lineage>
        <taxon>Bacteria</taxon>
        <taxon>Pseudomonadati</taxon>
        <taxon>Pseudomonadota</taxon>
        <taxon>Gammaproteobacteria</taxon>
        <taxon>Oceanospirillales</taxon>
        <taxon>Endozoicomonadaceae</taxon>
        <taxon>Parendozoicomonas</taxon>
    </lineage>
</organism>
<accession>A0ABT0PGS5</accession>
<evidence type="ECO:0000313" key="4">
    <source>
        <dbReference type="Proteomes" id="UP001203338"/>
    </source>
</evidence>